<evidence type="ECO:0000256" key="1">
    <source>
        <dbReference type="ARBA" id="ARBA00004442"/>
    </source>
</evidence>
<keyword evidence="7" id="KW-1185">Reference proteome</keyword>
<dbReference type="Pfam" id="PF00691">
    <property type="entry name" value="OmpA"/>
    <property type="match status" value="1"/>
</dbReference>
<organism evidence="6 7">
    <name type="scientific">Pontibacter cellulosilyticus</name>
    <dbReference type="NCBI Taxonomy" id="1720253"/>
    <lineage>
        <taxon>Bacteria</taxon>
        <taxon>Pseudomonadati</taxon>
        <taxon>Bacteroidota</taxon>
        <taxon>Cytophagia</taxon>
        <taxon>Cytophagales</taxon>
        <taxon>Hymenobacteraceae</taxon>
        <taxon>Pontibacter</taxon>
    </lineage>
</organism>
<dbReference type="EMBL" id="JACRVF010000004">
    <property type="protein sequence ID" value="MBC5993976.1"/>
    <property type="molecule type" value="Genomic_DNA"/>
</dbReference>
<keyword evidence="3" id="KW-0998">Cell outer membrane</keyword>
<evidence type="ECO:0000313" key="7">
    <source>
        <dbReference type="Proteomes" id="UP000603640"/>
    </source>
</evidence>
<protein>
    <submittedName>
        <fullName evidence="6">OmpA family protein</fullName>
    </submittedName>
</protein>
<dbReference type="PANTHER" id="PTHR30329:SF21">
    <property type="entry name" value="LIPOPROTEIN YIAD-RELATED"/>
    <property type="match status" value="1"/>
</dbReference>
<dbReference type="PROSITE" id="PS51123">
    <property type="entry name" value="OMPA_2"/>
    <property type="match status" value="1"/>
</dbReference>
<keyword evidence="2 4" id="KW-0472">Membrane</keyword>
<sequence length="643" mass="71998">MLAQDMKQADKYFNNFEFSLALEAYKKILDTGEPNIAVVQRIADSYRILNNSKEAEFWYAQVVNFPNADPTNVYLYAESAKRNGNYEKAKFLFQEYGRKVPAQAVIAQRMAASCDTAMKWLASPKAFEIQKNKALNSEGADFSPVKTKEGLFFASDRLDGSKQTMRNNWTGNGYIQMYFAKAVTDSTWGTPVPLPSSINTTYHNGPAAYNEQSETLYFTRTQVVKRNATKSNPDPTSWFKGAENSTHTNRHGIYIAERKGEKWDNVKAFKYNNTDEFSIGHPAITPDGKVLYFVSDMPGGLGETDVYYSELQSDGSWGKPVNAGNIINTPGRESFTSIGEDGNLYFSSDGHIGMGGLDIFKAVGTHKKWSRVENLKYPLNTSHDDFGIQVDATGKAGLLSSGRLASNGFDDIFTFKESKVPCTLIGRTIERMAVAGTTKKKEVPVEKVLLQLFEEGSDTPIEVYSDKYGNFAFPVKAATTYTIKGTKPKYLTQTLTMMPDCRFNTDSVKVEMVFNRDTPNKPIVLENIYYDLDKHDIKAEAALELDKLVQTLKDNPGIRIELSSHTDSRQSHRYNEMLSQLRAQSAVEYIISKGIARDRLVAKGYGETQLVNKCKDGVTCPETMHAENRRTEFKIIGNTAQAR</sequence>
<evidence type="ECO:0000259" key="5">
    <source>
        <dbReference type="PROSITE" id="PS51123"/>
    </source>
</evidence>
<evidence type="ECO:0000313" key="6">
    <source>
        <dbReference type="EMBL" id="MBC5993976.1"/>
    </source>
</evidence>
<dbReference type="Gene3D" id="3.30.1330.60">
    <property type="entry name" value="OmpA-like domain"/>
    <property type="match status" value="1"/>
</dbReference>
<evidence type="ECO:0000256" key="2">
    <source>
        <dbReference type="ARBA" id="ARBA00023136"/>
    </source>
</evidence>
<reference evidence="6" key="1">
    <citation type="submission" date="2020-08" db="EMBL/GenBank/DDBJ databases">
        <title>Pontibacter sp. SD6 16S ribosomal RNA gene Genome sequencing and assembly.</title>
        <authorList>
            <person name="Kang M."/>
        </authorList>
    </citation>
    <scope>NUCLEOTIDE SEQUENCE</scope>
    <source>
        <strain evidence="6">SD6</strain>
    </source>
</reference>
<dbReference type="SUPFAM" id="SSF48452">
    <property type="entry name" value="TPR-like"/>
    <property type="match status" value="1"/>
</dbReference>
<evidence type="ECO:0000256" key="4">
    <source>
        <dbReference type="PROSITE-ProRule" id="PRU00473"/>
    </source>
</evidence>
<comment type="subcellular location">
    <subcellularLocation>
        <location evidence="1">Cell outer membrane</location>
    </subcellularLocation>
</comment>
<name>A0A923N9S2_9BACT</name>
<dbReference type="InterPro" id="IPR050330">
    <property type="entry name" value="Bact_OuterMem_StrucFunc"/>
</dbReference>
<dbReference type="Proteomes" id="UP000603640">
    <property type="component" value="Unassembled WGS sequence"/>
</dbReference>
<dbReference type="PANTHER" id="PTHR30329">
    <property type="entry name" value="STATOR ELEMENT OF FLAGELLAR MOTOR COMPLEX"/>
    <property type="match status" value="1"/>
</dbReference>
<gene>
    <name evidence="6" type="ORF">H8S84_14100</name>
</gene>
<proteinExistence type="predicted"/>
<dbReference type="CDD" id="cd07185">
    <property type="entry name" value="OmpA_C-like"/>
    <property type="match status" value="1"/>
</dbReference>
<accession>A0A923N9S2</accession>
<dbReference type="InterPro" id="IPR006665">
    <property type="entry name" value="OmpA-like"/>
</dbReference>
<dbReference type="InterPro" id="IPR006664">
    <property type="entry name" value="OMP_bac"/>
</dbReference>
<comment type="caution">
    <text evidence="6">The sequence shown here is derived from an EMBL/GenBank/DDBJ whole genome shotgun (WGS) entry which is preliminary data.</text>
</comment>
<dbReference type="Pfam" id="PF07676">
    <property type="entry name" value="PD40"/>
    <property type="match status" value="2"/>
</dbReference>
<dbReference type="InterPro" id="IPR011990">
    <property type="entry name" value="TPR-like_helical_dom_sf"/>
</dbReference>
<dbReference type="Gene3D" id="1.25.40.10">
    <property type="entry name" value="Tetratricopeptide repeat domain"/>
    <property type="match status" value="1"/>
</dbReference>
<dbReference type="InterPro" id="IPR036737">
    <property type="entry name" value="OmpA-like_sf"/>
</dbReference>
<feature type="domain" description="OmpA-like" evidence="5">
    <location>
        <begin position="517"/>
        <end position="639"/>
    </location>
</feature>
<evidence type="ECO:0000256" key="3">
    <source>
        <dbReference type="ARBA" id="ARBA00023237"/>
    </source>
</evidence>
<dbReference type="InterPro" id="IPR011659">
    <property type="entry name" value="WD40"/>
</dbReference>
<dbReference type="GO" id="GO:0009279">
    <property type="term" value="C:cell outer membrane"/>
    <property type="evidence" value="ECO:0007669"/>
    <property type="project" value="UniProtKB-SubCell"/>
</dbReference>
<dbReference type="AlphaFoldDB" id="A0A923N9S2"/>
<dbReference type="SUPFAM" id="SSF82171">
    <property type="entry name" value="DPP6 N-terminal domain-like"/>
    <property type="match status" value="1"/>
</dbReference>
<dbReference type="PRINTS" id="PR01021">
    <property type="entry name" value="OMPADOMAIN"/>
</dbReference>
<dbReference type="SUPFAM" id="SSF103088">
    <property type="entry name" value="OmpA-like"/>
    <property type="match status" value="1"/>
</dbReference>